<evidence type="ECO:0008006" key="4">
    <source>
        <dbReference type="Google" id="ProtNLM"/>
    </source>
</evidence>
<keyword evidence="3" id="KW-1185">Reference proteome</keyword>
<evidence type="ECO:0000313" key="2">
    <source>
        <dbReference type="EMBL" id="KNE68883.1"/>
    </source>
</evidence>
<protein>
    <recommendedName>
        <fullName evidence="4">DUF3719 domain-containing protein</fullName>
    </recommendedName>
</protein>
<feature type="region of interest" description="Disordered" evidence="1">
    <location>
        <begin position="1"/>
        <end position="37"/>
    </location>
</feature>
<dbReference type="OrthoDB" id="5593671at2759"/>
<gene>
    <name evidence="2" type="ORF">AMAG_13521</name>
</gene>
<feature type="compositionally biased region" description="Basic residues" evidence="1">
    <location>
        <begin position="442"/>
        <end position="454"/>
    </location>
</feature>
<dbReference type="EMBL" id="GG745358">
    <property type="protein sequence ID" value="KNE68883.1"/>
    <property type="molecule type" value="Genomic_DNA"/>
</dbReference>
<feature type="compositionally biased region" description="Low complexity" evidence="1">
    <location>
        <begin position="403"/>
        <end position="418"/>
    </location>
</feature>
<feature type="compositionally biased region" description="Polar residues" evidence="1">
    <location>
        <begin position="369"/>
        <end position="381"/>
    </location>
</feature>
<reference evidence="3" key="2">
    <citation type="submission" date="2009-11" db="EMBL/GenBank/DDBJ databases">
        <title>The Genome Sequence of Allomyces macrogynus strain ATCC 38327.</title>
        <authorList>
            <consortium name="The Broad Institute Genome Sequencing Platform"/>
            <person name="Russ C."/>
            <person name="Cuomo C."/>
            <person name="Shea T."/>
            <person name="Young S.K."/>
            <person name="Zeng Q."/>
            <person name="Koehrsen M."/>
            <person name="Haas B."/>
            <person name="Borodovsky M."/>
            <person name="Guigo R."/>
            <person name="Alvarado L."/>
            <person name="Berlin A."/>
            <person name="Borenstein D."/>
            <person name="Chen Z."/>
            <person name="Engels R."/>
            <person name="Freedman E."/>
            <person name="Gellesch M."/>
            <person name="Goldberg J."/>
            <person name="Griggs A."/>
            <person name="Gujja S."/>
            <person name="Heiman D."/>
            <person name="Hepburn T."/>
            <person name="Howarth C."/>
            <person name="Jen D."/>
            <person name="Larson L."/>
            <person name="Lewis B."/>
            <person name="Mehta T."/>
            <person name="Park D."/>
            <person name="Pearson M."/>
            <person name="Roberts A."/>
            <person name="Saif S."/>
            <person name="Shenoy N."/>
            <person name="Sisk P."/>
            <person name="Stolte C."/>
            <person name="Sykes S."/>
            <person name="Walk T."/>
            <person name="White J."/>
            <person name="Yandava C."/>
            <person name="Burger G."/>
            <person name="Gray M.W."/>
            <person name="Holland P.W.H."/>
            <person name="King N."/>
            <person name="Lang F.B.F."/>
            <person name="Roger A.J."/>
            <person name="Ruiz-Trillo I."/>
            <person name="Lander E."/>
            <person name="Nusbaum C."/>
        </authorList>
    </citation>
    <scope>NUCLEOTIDE SEQUENCE [LARGE SCALE GENOMIC DNA]</scope>
    <source>
        <strain evidence="3">ATCC 38327</strain>
    </source>
</reference>
<organism evidence="2 3">
    <name type="scientific">Allomyces macrogynus (strain ATCC 38327)</name>
    <name type="common">Allomyces javanicus var. macrogynus</name>
    <dbReference type="NCBI Taxonomy" id="578462"/>
    <lineage>
        <taxon>Eukaryota</taxon>
        <taxon>Fungi</taxon>
        <taxon>Fungi incertae sedis</taxon>
        <taxon>Blastocladiomycota</taxon>
        <taxon>Blastocladiomycetes</taxon>
        <taxon>Blastocladiales</taxon>
        <taxon>Blastocladiaceae</taxon>
        <taxon>Allomyces</taxon>
    </lineage>
</organism>
<feature type="region of interest" description="Disordered" evidence="1">
    <location>
        <begin position="442"/>
        <end position="462"/>
    </location>
</feature>
<name>A0A0L0T201_ALLM3</name>
<feature type="compositionally biased region" description="Acidic residues" evidence="1">
    <location>
        <begin position="352"/>
        <end position="362"/>
    </location>
</feature>
<feature type="compositionally biased region" description="Pro residues" evidence="1">
    <location>
        <begin position="385"/>
        <end position="402"/>
    </location>
</feature>
<dbReference type="VEuPathDB" id="FungiDB:AMAG_13521"/>
<accession>A0A0L0T201</accession>
<evidence type="ECO:0000256" key="1">
    <source>
        <dbReference type="SAM" id="MobiDB-lite"/>
    </source>
</evidence>
<proteinExistence type="predicted"/>
<dbReference type="Proteomes" id="UP000054350">
    <property type="component" value="Unassembled WGS sequence"/>
</dbReference>
<evidence type="ECO:0000313" key="3">
    <source>
        <dbReference type="Proteomes" id="UP000054350"/>
    </source>
</evidence>
<feature type="region of interest" description="Disordered" evidence="1">
    <location>
        <begin position="349"/>
        <end position="430"/>
    </location>
</feature>
<dbReference type="AlphaFoldDB" id="A0A0L0T201"/>
<feature type="region of interest" description="Disordered" evidence="1">
    <location>
        <begin position="553"/>
        <end position="579"/>
    </location>
</feature>
<reference evidence="2 3" key="1">
    <citation type="submission" date="2009-11" db="EMBL/GenBank/DDBJ databases">
        <title>Annotation of Allomyces macrogynus ATCC 38327.</title>
        <authorList>
            <consortium name="The Broad Institute Genome Sequencing Platform"/>
            <person name="Russ C."/>
            <person name="Cuomo C."/>
            <person name="Burger G."/>
            <person name="Gray M.W."/>
            <person name="Holland P.W.H."/>
            <person name="King N."/>
            <person name="Lang F.B.F."/>
            <person name="Roger A.J."/>
            <person name="Ruiz-Trillo I."/>
            <person name="Young S.K."/>
            <person name="Zeng Q."/>
            <person name="Gargeya S."/>
            <person name="Fitzgerald M."/>
            <person name="Haas B."/>
            <person name="Abouelleil A."/>
            <person name="Alvarado L."/>
            <person name="Arachchi H.M."/>
            <person name="Berlin A."/>
            <person name="Chapman S.B."/>
            <person name="Gearin G."/>
            <person name="Goldberg J."/>
            <person name="Griggs A."/>
            <person name="Gujja S."/>
            <person name="Hansen M."/>
            <person name="Heiman D."/>
            <person name="Howarth C."/>
            <person name="Larimer J."/>
            <person name="Lui A."/>
            <person name="MacDonald P.J.P."/>
            <person name="McCowen C."/>
            <person name="Montmayeur A."/>
            <person name="Murphy C."/>
            <person name="Neiman D."/>
            <person name="Pearson M."/>
            <person name="Priest M."/>
            <person name="Roberts A."/>
            <person name="Saif S."/>
            <person name="Shea T."/>
            <person name="Sisk P."/>
            <person name="Stolte C."/>
            <person name="Sykes S."/>
            <person name="Wortman J."/>
            <person name="Nusbaum C."/>
            <person name="Birren B."/>
        </authorList>
    </citation>
    <scope>NUCLEOTIDE SEQUENCE [LARGE SCALE GENOMIC DNA]</scope>
    <source>
        <strain evidence="2 3">ATCC 38327</strain>
    </source>
</reference>
<sequence>MPLARPRHPPTLLTLHGPHTRRPCPRSATPFPPIRPLPTASTFDYEIDRKEQLATALLHIEEWLNDEIAILDPQLIGGTDLVAEAARWKQRFPHFRARGTAIPRPNDPVAPDPLAVAIAAPDVDLAPTSNGTPSWAIPSSMLDWPAVAPALDWVLGPAQDAHDRWILLAQSNAVDDEARRIPLVELSRSTNLATLPLPDPPAHAFALLRTGSTTLHFAPHTSTVTAYDLVQLLSSSSLTCCDFSLHELEPTWDPTSSPLTDTVAVPILGPAAGTDTVDLEHGTPPPSAEELERYKHHVRHDSVASSIASADQLWSLSDELLSSLPDTWSSRGSWVHDDEDDNDLAAIRTAEDSDTGDDDDDDGWPRSGSLLTLNGTACTTTARPPAAPRFPPRPSAPPPPPLAARARLSSAHPRATPTGWPPAPTAAAPRTTPFGAIHARRATARHHVPPKHRTPTVLFFNPTGQRPARSTCLWSGRAAARQGAVRIARARRCTGIGMDDQHAADDRRRAFGPAHGDGWVEAGIHAARAIGAGAGVACAGDGVAARGVGTPGGGSDGGDAKAAGGHGAGISGSGAPCHD</sequence>